<name>A0A5J4UCK2_9EUKA</name>
<evidence type="ECO:0000313" key="3">
    <source>
        <dbReference type="Proteomes" id="UP000324800"/>
    </source>
</evidence>
<sequence length="127" mass="14910">MMENDTNTEYFDGGYFIRDKKQIKCFEDGKRGLKIVTQAQQNTLMMQAKGHKKQPVKLFESDSESDNSIDAIEEEQPKPAKQVKRKVQNKPQIKYVNPQLDFEELISLRTENKYIKQQHADMVKQNE</sequence>
<dbReference type="AlphaFoldDB" id="A0A5J4UCK2"/>
<dbReference type="Proteomes" id="UP000324800">
    <property type="component" value="Unassembled WGS sequence"/>
</dbReference>
<organism evidence="2 3">
    <name type="scientific">Streblomastix strix</name>
    <dbReference type="NCBI Taxonomy" id="222440"/>
    <lineage>
        <taxon>Eukaryota</taxon>
        <taxon>Metamonada</taxon>
        <taxon>Preaxostyla</taxon>
        <taxon>Oxymonadida</taxon>
        <taxon>Streblomastigidae</taxon>
        <taxon>Streblomastix</taxon>
    </lineage>
</organism>
<feature type="region of interest" description="Disordered" evidence="1">
    <location>
        <begin position="47"/>
        <end position="89"/>
    </location>
</feature>
<feature type="compositionally biased region" description="Acidic residues" evidence="1">
    <location>
        <begin position="61"/>
        <end position="74"/>
    </location>
</feature>
<evidence type="ECO:0000313" key="2">
    <source>
        <dbReference type="EMBL" id="KAA6367325.1"/>
    </source>
</evidence>
<evidence type="ECO:0000256" key="1">
    <source>
        <dbReference type="SAM" id="MobiDB-lite"/>
    </source>
</evidence>
<proteinExistence type="predicted"/>
<accession>A0A5J4UCK2</accession>
<feature type="non-terminal residue" evidence="2">
    <location>
        <position position="127"/>
    </location>
</feature>
<dbReference type="EMBL" id="SNRW01018451">
    <property type="protein sequence ID" value="KAA6367325.1"/>
    <property type="molecule type" value="Genomic_DNA"/>
</dbReference>
<reference evidence="2 3" key="1">
    <citation type="submission" date="2019-03" db="EMBL/GenBank/DDBJ databases">
        <title>Single cell metagenomics reveals metabolic interactions within the superorganism composed of flagellate Streblomastix strix and complex community of Bacteroidetes bacteria on its surface.</title>
        <authorList>
            <person name="Treitli S.C."/>
            <person name="Kolisko M."/>
            <person name="Husnik F."/>
            <person name="Keeling P."/>
            <person name="Hampl V."/>
        </authorList>
    </citation>
    <scope>NUCLEOTIDE SEQUENCE [LARGE SCALE GENOMIC DNA]</scope>
    <source>
        <strain evidence="2">ST1C</strain>
    </source>
</reference>
<comment type="caution">
    <text evidence="2">The sequence shown here is derived from an EMBL/GenBank/DDBJ whole genome shotgun (WGS) entry which is preliminary data.</text>
</comment>
<protein>
    <submittedName>
        <fullName evidence="2">Uncharacterized protein</fullName>
    </submittedName>
</protein>
<gene>
    <name evidence="2" type="ORF">EZS28_037147</name>
</gene>